<name>A0AAV4TEU3_CAEEX</name>
<sequence>MPRCYKTTYAPSAVSNKKNKLASQTRLAPHLRYAGGTIRDPPSRKRVGLKPWLAKCIMSDVSQTEAVSSFRSSFLMFLGLPESPDPDEALSATIFYIILLKAFKFRSG</sequence>
<reference evidence="1 2" key="1">
    <citation type="submission" date="2021-06" db="EMBL/GenBank/DDBJ databases">
        <title>Caerostris extrusa draft genome.</title>
        <authorList>
            <person name="Kono N."/>
            <person name="Arakawa K."/>
        </authorList>
    </citation>
    <scope>NUCLEOTIDE SEQUENCE [LARGE SCALE GENOMIC DNA]</scope>
</reference>
<keyword evidence="2" id="KW-1185">Reference proteome</keyword>
<proteinExistence type="predicted"/>
<evidence type="ECO:0000313" key="2">
    <source>
        <dbReference type="Proteomes" id="UP001054945"/>
    </source>
</evidence>
<protein>
    <submittedName>
        <fullName evidence="1">Uncharacterized protein</fullName>
    </submittedName>
</protein>
<comment type="caution">
    <text evidence="1">The sequence shown here is derived from an EMBL/GenBank/DDBJ whole genome shotgun (WGS) entry which is preliminary data.</text>
</comment>
<accession>A0AAV4TEU3</accession>
<evidence type="ECO:0000313" key="1">
    <source>
        <dbReference type="EMBL" id="GIY43726.1"/>
    </source>
</evidence>
<dbReference type="Proteomes" id="UP001054945">
    <property type="component" value="Unassembled WGS sequence"/>
</dbReference>
<gene>
    <name evidence="1" type="ORF">CEXT_685741</name>
</gene>
<dbReference type="EMBL" id="BPLR01011018">
    <property type="protein sequence ID" value="GIY43726.1"/>
    <property type="molecule type" value="Genomic_DNA"/>
</dbReference>
<dbReference type="AlphaFoldDB" id="A0AAV4TEU3"/>
<organism evidence="1 2">
    <name type="scientific">Caerostris extrusa</name>
    <name type="common">Bark spider</name>
    <name type="synonym">Caerostris bankana</name>
    <dbReference type="NCBI Taxonomy" id="172846"/>
    <lineage>
        <taxon>Eukaryota</taxon>
        <taxon>Metazoa</taxon>
        <taxon>Ecdysozoa</taxon>
        <taxon>Arthropoda</taxon>
        <taxon>Chelicerata</taxon>
        <taxon>Arachnida</taxon>
        <taxon>Araneae</taxon>
        <taxon>Araneomorphae</taxon>
        <taxon>Entelegynae</taxon>
        <taxon>Araneoidea</taxon>
        <taxon>Araneidae</taxon>
        <taxon>Caerostris</taxon>
    </lineage>
</organism>